<organism evidence="3 4">
    <name type="scientific">Campylobacter showae RM3277</name>
    <dbReference type="NCBI Taxonomy" id="553219"/>
    <lineage>
        <taxon>Bacteria</taxon>
        <taxon>Pseudomonadati</taxon>
        <taxon>Campylobacterota</taxon>
        <taxon>Epsilonproteobacteria</taxon>
        <taxon>Campylobacterales</taxon>
        <taxon>Campylobacteraceae</taxon>
        <taxon>Campylobacter</taxon>
    </lineage>
</organism>
<feature type="region of interest" description="Disordered" evidence="1">
    <location>
        <begin position="1350"/>
        <end position="1382"/>
    </location>
</feature>
<reference evidence="3 4" key="1">
    <citation type="submission" date="2009-07" db="EMBL/GenBank/DDBJ databases">
        <authorList>
            <person name="Madupu R."/>
            <person name="Sebastian Y."/>
            <person name="Durkin A.S."/>
            <person name="Torralba M."/>
            <person name="Methe B."/>
            <person name="Sutton G.G."/>
            <person name="Strausberg R.L."/>
            <person name="Nelson K.E."/>
        </authorList>
    </citation>
    <scope>NUCLEOTIDE SEQUENCE [LARGE SCALE GENOMIC DNA]</scope>
    <source>
        <strain evidence="3 4">RM3277</strain>
    </source>
</reference>
<dbReference type="eggNOG" id="COG2931">
    <property type="taxonomic scope" value="Bacteria"/>
</dbReference>
<evidence type="ECO:0000313" key="4">
    <source>
        <dbReference type="Proteomes" id="UP000003107"/>
    </source>
</evidence>
<dbReference type="Pfam" id="PF13946">
    <property type="entry name" value="DUF4214"/>
    <property type="match status" value="1"/>
</dbReference>
<dbReference type="Proteomes" id="UP000003107">
    <property type="component" value="Unassembled WGS sequence"/>
</dbReference>
<gene>
    <name evidence="3" type="ORF">CAMSH0001_0953</name>
</gene>
<name>C6REM6_9BACT</name>
<evidence type="ECO:0000313" key="3">
    <source>
        <dbReference type="EMBL" id="EET80120.1"/>
    </source>
</evidence>
<accession>C6REM6</accession>
<feature type="domain" description="DUF4214" evidence="2">
    <location>
        <begin position="41"/>
        <end position="115"/>
    </location>
</feature>
<dbReference type="OrthoDB" id="5361834at2"/>
<dbReference type="EMBL" id="ACVQ01000015">
    <property type="protein sequence ID" value="EET80120.1"/>
    <property type="molecule type" value="Genomic_DNA"/>
</dbReference>
<dbReference type="GeneID" id="60989925"/>
<evidence type="ECO:0000259" key="2">
    <source>
        <dbReference type="Pfam" id="PF13946"/>
    </source>
</evidence>
<evidence type="ECO:0000256" key="1">
    <source>
        <dbReference type="SAM" id="MobiDB-lite"/>
    </source>
</evidence>
<feature type="compositionally biased region" description="Polar residues" evidence="1">
    <location>
        <begin position="1352"/>
        <end position="1382"/>
    </location>
</feature>
<proteinExistence type="predicted"/>
<keyword evidence="4" id="KW-1185">Reference proteome</keyword>
<dbReference type="RefSeq" id="WP_002947584.1">
    <property type="nucleotide sequence ID" value="NZ_ACVQ01000015.1"/>
</dbReference>
<protein>
    <recommendedName>
        <fullName evidence="2">DUF4214 domain-containing protein</fullName>
    </recommendedName>
</protein>
<sequence length="1807" mass="192559">MAVTQAEVAQLYVALFNRAPEGAGFKAWINFGHNKTQAEIAQLMLESPAAIEYYGGRIDQDKDYIELIYKNILGKDYTKDPDGINAWVKHLQLGHSRGETLVKLFEVAQSAEAKAADPVAAKIFENKTAISAYMAEKIANIETSVSGSYDYKPFQEIIKTTTDTNFEEQKAKIDALAASTVHTLTTEPNDLTGGVGQDIFNAVVDSFVATNTLKPTDKIDGGTGENTLNVTVKDNFNGMTTGFIKNIDNLNLTSTATTQKTFNARNIEGLKKVSLDSQNGINFINPHNLVDLTIENLKSSTESFKLNYNTGTIAGTNDTQNLTLDNVNLHKNAIDNVVGVAGTGIDIPNIENLNITTKGEKSTVFIKSGDNTNHYKTISVKGTTDVKLMVESDRLEKVDASAFTHNLEYEFNPSQHTPIGATNVIKGGSGNDTIKLDFKDVDATNKTNFDIDGGAGKDTLNIERLKAKENKFTVNNIEKVNIQKVDTGTANDTASIDFAGSDVTALNTTKTKSNLVVTNSTIKSVTVDKPDPENTDVASGPYGRVEFKNGYLQEINITNTIDPQDVNGNAIINAVTPGLRSQVTAYVAADESERVTVNVDKNVYAQKIGGAGATAAWVDSNKMHANEGIGIIAPKAKDITVNFNSIGTYGNSVANITGMSLTNIAVHDLSSTIPLPPKTLEKLTVNSKSSILSNLDATFFEKLKAFNINTDDNFDAYGTREFNDIEQINARGLASNNIKTGNVYFVDNIIGKGTSAAAAATQSIAITAEHLNSFKASKGIFTKGSISVTLNDIGGNVEMVNGINNITTAANNPTTGSTMKGYFDSTPTTWNFQYATADNSIVTEGTFSVNGNNITNLLIGNIAARDIEINPGNARGNVSIASGGGQYTSSSSYTNSVGKVGNDKTINNTIDMSQMAGSYNIGELFGQNVNFKGAVFTRPTYYSPEIDTGLASDRWNTGQGSTPNAIKVNFGGARTGTNPGDKQDVVNLNVSGVQTGEKTDVYVKFDDGTASPNDLKKFVAKGENINLIVNPKFNTATTSKLETIDLSEVKAGSTSWVNLSTVPYSTDTTSHSGSTNSGYSTWHNSTANQGFGNAGNSNLKNPLSDNYGTASTANFKATSTLPDFGTRAGVTGNDVPTFNGTKWSHKNVDGTTTNLTRPSTELVREKSDLGTNAHEKLKEIKGTQGNDVVLLANDMAANNGTGKLNVDLGDGDDIIHVGTLATNTEIIIDGGKGRDLFDVSRAKTDASVSKIVTIKNIEAGDRIKLADWFAHGYDPKDPTGDNKDAVYTNSQFHTRNATDIKVKFYDYNHPGTTGDNNPATNGRYFHTEVANNKLAKDVQHVTPVYDKPVDITGSTVNGQNDTSTTPPSSKVTGYEYSTNTKPTILPGVEKGVVSQSGTDGHAGGDRYEYTAKYGDLAWQTGTATNDKTIVASGSQNISVGGKNADGQYATETFLNGATKPFVETGSAPITADLSTTKSTGVSLTGVSYNSVPSNWISGHSSGTPPTGTTWVDWTVTKVDGTTAQYHNHTGNIASDPTASVPAATWRLNTDGKFYELGAGQNQHTIVNGVLYSNEYTDAHGVHGTAGAVLGGTPISAHGNVIIQGSGVAGQIGPAATAPTATNLRKAVVIETSNTSDKYISNISSSDKSIYDAHNIVKLTVNSKLTDLSTVAGLDTLVQAVNHAIAHNRLWNDTTQVRDDGLRFSATYYSDADGATTWGQTVSGYVRHINWGGGDNGYYDAHNDRLYAFSWKGDTYLVYDKKAVAAGTTNSIGTEDTIVRLAGVNLENLKYTVDPEKGTITIDSLDQA</sequence>
<dbReference type="STRING" id="553219.CAMSH0001_0953"/>
<comment type="caution">
    <text evidence="3">The sequence shown here is derived from an EMBL/GenBank/DDBJ whole genome shotgun (WGS) entry which is preliminary data.</text>
</comment>
<dbReference type="InterPro" id="IPR025282">
    <property type="entry name" value="DUF4214"/>
</dbReference>